<protein>
    <submittedName>
        <fullName evidence="1">Uncharacterized protein</fullName>
    </submittedName>
</protein>
<sequence>MLPEGVVGEQDVVSGQIGGHAVRPVEHLHLHEYELLAVAYVHRVPRFDGPQVPSVLAVLPFQALNGVSRAVDRCAGNLPHQVREGPRVVRLPVVHDYYIYILETDLFPQVVYEFLPVRRPDRIYEHGLPLLYEVRILTRSVHYGEIVSVERLQLPIHISDPAHIALYRPSHAHAP</sequence>
<accession>A0A645HZ47</accession>
<name>A0A645HZ47_9ZZZZ</name>
<comment type="caution">
    <text evidence="1">The sequence shown here is derived from an EMBL/GenBank/DDBJ whole genome shotgun (WGS) entry which is preliminary data.</text>
</comment>
<proteinExistence type="predicted"/>
<evidence type="ECO:0000313" key="1">
    <source>
        <dbReference type="EMBL" id="MPN40563.1"/>
    </source>
</evidence>
<gene>
    <name evidence="1" type="ORF">SDC9_188101</name>
</gene>
<dbReference type="AlphaFoldDB" id="A0A645HZ47"/>
<reference evidence="1" key="1">
    <citation type="submission" date="2019-08" db="EMBL/GenBank/DDBJ databases">
        <authorList>
            <person name="Kucharzyk K."/>
            <person name="Murdoch R.W."/>
            <person name="Higgins S."/>
            <person name="Loffler F."/>
        </authorList>
    </citation>
    <scope>NUCLEOTIDE SEQUENCE</scope>
</reference>
<dbReference type="EMBL" id="VSSQ01097061">
    <property type="protein sequence ID" value="MPN40563.1"/>
    <property type="molecule type" value="Genomic_DNA"/>
</dbReference>
<organism evidence="1">
    <name type="scientific">bioreactor metagenome</name>
    <dbReference type="NCBI Taxonomy" id="1076179"/>
    <lineage>
        <taxon>unclassified sequences</taxon>
        <taxon>metagenomes</taxon>
        <taxon>ecological metagenomes</taxon>
    </lineage>
</organism>